<name>A0A917DWL1_9BACT</name>
<comment type="caution">
    <text evidence="3">The sequence shown here is derived from an EMBL/GenBank/DDBJ whole genome shotgun (WGS) entry which is preliminary data.</text>
</comment>
<proteinExistence type="predicted"/>
<accession>A0A917DWL1</accession>
<evidence type="ECO:0000313" key="4">
    <source>
        <dbReference type="Proteomes" id="UP000609064"/>
    </source>
</evidence>
<dbReference type="InterPro" id="IPR029058">
    <property type="entry name" value="AB_hydrolase_fold"/>
</dbReference>
<dbReference type="Pfam" id="PF20434">
    <property type="entry name" value="BD-FAE"/>
    <property type="match status" value="1"/>
</dbReference>
<dbReference type="Proteomes" id="UP000609064">
    <property type="component" value="Unassembled WGS sequence"/>
</dbReference>
<keyword evidence="4" id="KW-1185">Reference proteome</keyword>
<dbReference type="InterPro" id="IPR050300">
    <property type="entry name" value="GDXG_lipolytic_enzyme"/>
</dbReference>
<reference evidence="3" key="2">
    <citation type="submission" date="2020-09" db="EMBL/GenBank/DDBJ databases">
        <authorList>
            <person name="Sun Q."/>
            <person name="Zhou Y."/>
        </authorList>
    </citation>
    <scope>NUCLEOTIDE SEQUENCE</scope>
    <source>
        <strain evidence="3">CGMCC 1.15958</strain>
    </source>
</reference>
<gene>
    <name evidence="3" type="ORF">GCM10011514_41960</name>
</gene>
<dbReference type="EMBL" id="BMKK01000010">
    <property type="protein sequence ID" value="GGD73508.1"/>
    <property type="molecule type" value="Genomic_DNA"/>
</dbReference>
<dbReference type="InterPro" id="IPR049492">
    <property type="entry name" value="BD-FAE-like_dom"/>
</dbReference>
<feature type="domain" description="BD-FAE-like" evidence="2">
    <location>
        <begin position="54"/>
        <end position="296"/>
    </location>
</feature>
<evidence type="ECO:0000259" key="2">
    <source>
        <dbReference type="Pfam" id="PF20434"/>
    </source>
</evidence>
<reference evidence="3" key="1">
    <citation type="journal article" date="2014" name="Int. J. Syst. Evol. Microbiol.">
        <title>Complete genome sequence of Corynebacterium casei LMG S-19264T (=DSM 44701T), isolated from a smear-ripened cheese.</title>
        <authorList>
            <consortium name="US DOE Joint Genome Institute (JGI-PGF)"/>
            <person name="Walter F."/>
            <person name="Albersmeier A."/>
            <person name="Kalinowski J."/>
            <person name="Ruckert C."/>
        </authorList>
    </citation>
    <scope>NUCLEOTIDE SEQUENCE</scope>
    <source>
        <strain evidence="3">CGMCC 1.15958</strain>
    </source>
</reference>
<dbReference type="GO" id="GO:0016787">
    <property type="term" value="F:hydrolase activity"/>
    <property type="evidence" value="ECO:0007669"/>
    <property type="project" value="UniProtKB-KW"/>
</dbReference>
<evidence type="ECO:0000256" key="1">
    <source>
        <dbReference type="ARBA" id="ARBA00022801"/>
    </source>
</evidence>
<dbReference type="RefSeq" id="WP_188769093.1">
    <property type="nucleotide sequence ID" value="NZ_BMKK01000010.1"/>
</dbReference>
<evidence type="ECO:0000313" key="3">
    <source>
        <dbReference type="EMBL" id="GGD73508.1"/>
    </source>
</evidence>
<dbReference type="PROSITE" id="PS51257">
    <property type="entry name" value="PROKAR_LIPOPROTEIN"/>
    <property type="match status" value="1"/>
</dbReference>
<protein>
    <recommendedName>
        <fullName evidence="2">BD-FAE-like domain-containing protein</fullName>
    </recommendedName>
</protein>
<dbReference type="SUPFAM" id="SSF53474">
    <property type="entry name" value="alpha/beta-Hydrolases"/>
    <property type="match status" value="1"/>
</dbReference>
<keyword evidence="1" id="KW-0378">Hydrolase</keyword>
<sequence length="351" mass="38487">MKNITRVSLLSLFLFTFSCKKENDTETPIPNNQAPYSLASDIKWASPKGFDLTMDIYSPTSGKSSYPVIVMFHGGSWLINNKSIMRDASAYLASKSEYIICNVNYRLLADQNNTIKINEIVEDALGAVLWVKENISKYKGDPSKIIVTGDSAGGHLAMMAVLQGQNLETDGFAGKTLGFNPSYLPSGKTAEDIAKSNYLSVQAAMLSYGVFDVYGSVLSGFENQSNVFWSIANTKPRGVFGEGINPNLNPDFYKQVSPFYLIPKVTEKKLPPLFFSVGSKDNLTPPSSIVAFINKLKEAGHNDIQYWVHEGHGHAFLDSGTNAGLGQSFSNDAPPALDKMIEFLNKIFISN</sequence>
<organism evidence="3 4">
    <name type="scientific">Emticicia aquatilis</name>
    <dbReference type="NCBI Taxonomy" id="1537369"/>
    <lineage>
        <taxon>Bacteria</taxon>
        <taxon>Pseudomonadati</taxon>
        <taxon>Bacteroidota</taxon>
        <taxon>Cytophagia</taxon>
        <taxon>Cytophagales</taxon>
        <taxon>Leadbetterellaceae</taxon>
        <taxon>Emticicia</taxon>
    </lineage>
</organism>
<dbReference type="AlphaFoldDB" id="A0A917DWL1"/>
<dbReference type="Gene3D" id="3.40.50.1820">
    <property type="entry name" value="alpha/beta hydrolase"/>
    <property type="match status" value="1"/>
</dbReference>
<dbReference type="PANTHER" id="PTHR48081">
    <property type="entry name" value="AB HYDROLASE SUPERFAMILY PROTEIN C4A8.06C"/>
    <property type="match status" value="1"/>
</dbReference>